<comment type="caution">
    <text evidence="2">The sequence shown here is derived from an EMBL/GenBank/DDBJ whole genome shotgun (WGS) entry which is preliminary data.</text>
</comment>
<evidence type="ECO:0000313" key="2">
    <source>
        <dbReference type="EMBL" id="GAA4630173.1"/>
    </source>
</evidence>
<gene>
    <name evidence="2" type="ORF">GCM10023196_054420</name>
</gene>
<dbReference type="Proteomes" id="UP001501442">
    <property type="component" value="Unassembled WGS sequence"/>
</dbReference>
<name>A0ABP8UEE6_9ACTN</name>
<dbReference type="InterPro" id="IPR020941">
    <property type="entry name" value="SUFU-like_domain"/>
</dbReference>
<dbReference type="RefSeq" id="WP_345433869.1">
    <property type="nucleotide sequence ID" value="NZ_BAABHK010000008.1"/>
</dbReference>
<dbReference type="PIRSF" id="PIRSF038192">
    <property type="entry name" value="Txn_reg_BtrU_prd"/>
    <property type="match status" value="1"/>
</dbReference>
<sequence length="348" mass="37264">MTETPGWDAIDDALSRVYGDTEPLHFGTVHKWALGGPDPLDGISAYPRTDPVSHWHFVSYGMTELYAKESSDPDESGWGFEFTFRVARDPAETTPPVWAMSLLQNLARYVFQSGRWFEPGHTMNANGPIAASRTDSAIRALTFTVDPELGEISTPHGKVQFLQLVGLTLDEYDATREWSSGALLGLLEPRIPLHVTDLDRASLLADPAIAAAVQAGIERDGSTGGALYVSVAAWARDGDTTVLTFGALPAPNIARAVAARLPRGEGVIVSEDDGSTITFLPHERFAAEPTDEHSLAIGVPPGAIDDLVAALRPEAGRHPVPSLPGLVIEIEPSIIRDPHGEPTGEVIG</sequence>
<dbReference type="PANTHER" id="PTHR10928:SF2">
    <property type="entry name" value="SUPPRESSOR OF FUSED HOMOLOG"/>
    <property type="match status" value="1"/>
</dbReference>
<accession>A0ABP8UEE6</accession>
<keyword evidence="3" id="KW-1185">Reference proteome</keyword>
<evidence type="ECO:0000313" key="3">
    <source>
        <dbReference type="Proteomes" id="UP001501442"/>
    </source>
</evidence>
<dbReference type="EMBL" id="BAABHK010000008">
    <property type="protein sequence ID" value="GAA4630173.1"/>
    <property type="molecule type" value="Genomic_DNA"/>
</dbReference>
<reference evidence="3" key="1">
    <citation type="journal article" date="2019" name="Int. J. Syst. Evol. Microbiol.">
        <title>The Global Catalogue of Microorganisms (GCM) 10K type strain sequencing project: providing services to taxonomists for standard genome sequencing and annotation.</title>
        <authorList>
            <consortium name="The Broad Institute Genomics Platform"/>
            <consortium name="The Broad Institute Genome Sequencing Center for Infectious Disease"/>
            <person name="Wu L."/>
            <person name="Ma J."/>
        </authorList>
    </citation>
    <scope>NUCLEOTIDE SEQUENCE [LARGE SCALE GENOMIC DNA]</scope>
    <source>
        <strain evidence="3">JCM 17939</strain>
    </source>
</reference>
<organism evidence="2 3">
    <name type="scientific">Actinoallomurus vinaceus</name>
    <dbReference type="NCBI Taxonomy" id="1080074"/>
    <lineage>
        <taxon>Bacteria</taxon>
        <taxon>Bacillati</taxon>
        <taxon>Actinomycetota</taxon>
        <taxon>Actinomycetes</taxon>
        <taxon>Streptosporangiales</taxon>
        <taxon>Thermomonosporaceae</taxon>
        <taxon>Actinoallomurus</taxon>
    </lineage>
</organism>
<feature type="domain" description="Suppressor of fused-like" evidence="1">
    <location>
        <begin position="36"/>
        <end position="200"/>
    </location>
</feature>
<dbReference type="InterPro" id="IPR017429">
    <property type="entry name" value="Suppressor_of_fused_bac"/>
</dbReference>
<dbReference type="InterPro" id="IPR037181">
    <property type="entry name" value="SUFU_N"/>
</dbReference>
<dbReference type="PANTHER" id="PTHR10928">
    <property type="entry name" value="SUPPRESSOR OF FUSED"/>
    <property type="match status" value="1"/>
</dbReference>
<dbReference type="SUPFAM" id="SSF103359">
    <property type="entry name" value="Suppressor of Fused, N-terminal domain"/>
    <property type="match status" value="1"/>
</dbReference>
<proteinExistence type="predicted"/>
<protein>
    <recommendedName>
        <fullName evidence="1">Suppressor of fused-like domain-containing protein</fullName>
    </recommendedName>
</protein>
<evidence type="ECO:0000259" key="1">
    <source>
        <dbReference type="Pfam" id="PF05076"/>
    </source>
</evidence>
<dbReference type="InterPro" id="IPR007768">
    <property type="entry name" value="Suppressor_of_fused"/>
</dbReference>
<dbReference type="Pfam" id="PF05076">
    <property type="entry name" value="SUFU"/>
    <property type="match status" value="1"/>
</dbReference>